<keyword evidence="1" id="KW-0175">Coiled coil</keyword>
<dbReference type="AlphaFoldDB" id="A0A6A6BQI8"/>
<dbReference type="GeneID" id="54301367"/>
<feature type="compositionally biased region" description="Basic and acidic residues" evidence="2">
    <location>
        <begin position="47"/>
        <end position="67"/>
    </location>
</feature>
<sequence>MMASRLLAWTSPCLRPCQLRCTISIPFAQRRAVHVEDAGEQAAPTERAVHVEDAGEETAPKDREDLDQSLRPWTEDWKKKKDAERKVQVVIKELGRNLRKAKREQKRMDKEAEDKERIRIRGSCYEPSKEVHVFSKEPPEGYIYIPKINNGYFQVRRLYRSTMFAGKTPYAVHRPLDHDGIAPPIGFHLPIDIIREIQLKSLDHRRDEYTKSLKNLYELVPLEDETNVLDRAVANDLIRKRGTDHWLRSIVHHYLQDKFRSQGTGEEVDKIILDVKNSWKSEKKRNKSKKKEEDDKEDEIDDDSSRT</sequence>
<dbReference type="RefSeq" id="XP_033402101.1">
    <property type="nucleotide sequence ID" value="XM_033543870.1"/>
</dbReference>
<protein>
    <submittedName>
        <fullName evidence="3">Uncharacterized protein</fullName>
    </submittedName>
</protein>
<evidence type="ECO:0000256" key="1">
    <source>
        <dbReference type="SAM" id="Coils"/>
    </source>
</evidence>
<feature type="region of interest" description="Disordered" evidence="2">
    <location>
        <begin position="280"/>
        <end position="307"/>
    </location>
</feature>
<feature type="compositionally biased region" description="Acidic residues" evidence="2">
    <location>
        <begin position="294"/>
        <end position="307"/>
    </location>
</feature>
<feature type="region of interest" description="Disordered" evidence="2">
    <location>
        <begin position="38"/>
        <end position="67"/>
    </location>
</feature>
<reference evidence="3" key="1">
    <citation type="journal article" date="2020" name="Stud. Mycol.">
        <title>101 Dothideomycetes genomes: a test case for predicting lifestyles and emergence of pathogens.</title>
        <authorList>
            <person name="Haridas S."/>
            <person name="Albert R."/>
            <person name="Binder M."/>
            <person name="Bloem J."/>
            <person name="Labutti K."/>
            <person name="Salamov A."/>
            <person name="Andreopoulos B."/>
            <person name="Baker S."/>
            <person name="Barry K."/>
            <person name="Bills G."/>
            <person name="Bluhm B."/>
            <person name="Cannon C."/>
            <person name="Castanera R."/>
            <person name="Culley D."/>
            <person name="Daum C."/>
            <person name="Ezra D."/>
            <person name="Gonzalez J."/>
            <person name="Henrissat B."/>
            <person name="Kuo A."/>
            <person name="Liang C."/>
            <person name="Lipzen A."/>
            <person name="Lutzoni F."/>
            <person name="Magnuson J."/>
            <person name="Mondo S."/>
            <person name="Nolan M."/>
            <person name="Ohm R."/>
            <person name="Pangilinan J."/>
            <person name="Park H.-J."/>
            <person name="Ramirez L."/>
            <person name="Alfaro M."/>
            <person name="Sun H."/>
            <person name="Tritt A."/>
            <person name="Yoshinaga Y."/>
            <person name="Zwiers L.-H."/>
            <person name="Turgeon B."/>
            <person name="Goodwin S."/>
            <person name="Spatafora J."/>
            <person name="Crous P."/>
            <person name="Grigoriev I."/>
        </authorList>
    </citation>
    <scope>NUCLEOTIDE SEQUENCE</scope>
    <source>
        <strain evidence="3">CBS 121167</strain>
    </source>
</reference>
<accession>A0A6A6BQI8</accession>
<proteinExistence type="predicted"/>
<evidence type="ECO:0000313" key="4">
    <source>
        <dbReference type="Proteomes" id="UP000799438"/>
    </source>
</evidence>
<name>A0A6A6BQI8_9PEZI</name>
<evidence type="ECO:0000313" key="3">
    <source>
        <dbReference type="EMBL" id="KAF2146392.1"/>
    </source>
</evidence>
<dbReference type="Proteomes" id="UP000799438">
    <property type="component" value="Unassembled WGS sequence"/>
</dbReference>
<evidence type="ECO:0000256" key="2">
    <source>
        <dbReference type="SAM" id="MobiDB-lite"/>
    </source>
</evidence>
<organism evidence="3 4">
    <name type="scientific">Aplosporella prunicola CBS 121167</name>
    <dbReference type="NCBI Taxonomy" id="1176127"/>
    <lineage>
        <taxon>Eukaryota</taxon>
        <taxon>Fungi</taxon>
        <taxon>Dikarya</taxon>
        <taxon>Ascomycota</taxon>
        <taxon>Pezizomycotina</taxon>
        <taxon>Dothideomycetes</taxon>
        <taxon>Dothideomycetes incertae sedis</taxon>
        <taxon>Botryosphaeriales</taxon>
        <taxon>Aplosporellaceae</taxon>
        <taxon>Aplosporella</taxon>
    </lineage>
</organism>
<feature type="coiled-coil region" evidence="1">
    <location>
        <begin position="91"/>
        <end position="121"/>
    </location>
</feature>
<keyword evidence="4" id="KW-1185">Reference proteome</keyword>
<dbReference type="EMBL" id="ML995476">
    <property type="protein sequence ID" value="KAF2146392.1"/>
    <property type="molecule type" value="Genomic_DNA"/>
</dbReference>
<gene>
    <name evidence="3" type="ORF">K452DRAFT_315569</name>
</gene>